<feature type="domain" description="Thiamin pyrophosphokinase catalytic" evidence="6">
    <location>
        <begin position="31"/>
        <end position="121"/>
    </location>
</feature>
<dbReference type="InterPro" id="IPR007371">
    <property type="entry name" value="TPK_catalytic"/>
</dbReference>
<accession>A0A1N7GAD2</accession>
<evidence type="ECO:0000259" key="7">
    <source>
        <dbReference type="Pfam" id="PF04265"/>
    </source>
</evidence>
<dbReference type="PANTHER" id="PTHR41299">
    <property type="entry name" value="THIAMINE PYROPHOSPHOKINASE"/>
    <property type="match status" value="1"/>
</dbReference>
<evidence type="ECO:0000313" key="9">
    <source>
        <dbReference type="Proteomes" id="UP000186019"/>
    </source>
</evidence>
<dbReference type="InterPro" id="IPR053149">
    <property type="entry name" value="TPK"/>
</dbReference>
<reference evidence="8 9" key="1">
    <citation type="submission" date="2017-01" db="EMBL/GenBank/DDBJ databases">
        <authorList>
            <person name="Mah S.A."/>
            <person name="Swanson W.J."/>
            <person name="Moy G.W."/>
            <person name="Vacquier V.D."/>
        </authorList>
    </citation>
    <scope>NUCLEOTIDE SEQUENCE [LARGE SCALE GENOMIC DNA]</scope>
    <source>
        <strain evidence="8 9">DSM 29590</strain>
    </source>
</reference>
<evidence type="ECO:0000256" key="1">
    <source>
        <dbReference type="ARBA" id="ARBA00022679"/>
    </source>
</evidence>
<proteinExistence type="predicted"/>
<evidence type="ECO:0000256" key="3">
    <source>
        <dbReference type="ARBA" id="ARBA00022777"/>
    </source>
</evidence>
<gene>
    <name evidence="8" type="ORF">SAMN05421666_1830</name>
</gene>
<dbReference type="Proteomes" id="UP000186019">
    <property type="component" value="Unassembled WGS sequence"/>
</dbReference>
<protein>
    <recommendedName>
        <fullName evidence="5">Thiamine diphosphokinase</fullName>
        <ecNumber evidence="5">2.7.6.2</ecNumber>
    </recommendedName>
</protein>
<dbReference type="CDD" id="cd07995">
    <property type="entry name" value="TPK"/>
    <property type="match status" value="1"/>
</dbReference>
<dbReference type="PANTHER" id="PTHR41299:SF1">
    <property type="entry name" value="THIAMINE PYROPHOSPHOKINASE"/>
    <property type="match status" value="1"/>
</dbReference>
<dbReference type="SUPFAM" id="SSF63999">
    <property type="entry name" value="Thiamin pyrophosphokinase, catalytic domain"/>
    <property type="match status" value="1"/>
</dbReference>
<name>A0A1N7GAD2_9RHOB</name>
<dbReference type="Pfam" id="PF04263">
    <property type="entry name" value="TPK_catalytic"/>
    <property type="match status" value="1"/>
</dbReference>
<dbReference type="GO" id="GO:0016301">
    <property type="term" value="F:kinase activity"/>
    <property type="evidence" value="ECO:0007669"/>
    <property type="project" value="UniProtKB-KW"/>
</dbReference>
<dbReference type="STRING" id="573024.SAMN05216208_0306"/>
<evidence type="ECO:0000256" key="2">
    <source>
        <dbReference type="ARBA" id="ARBA00022741"/>
    </source>
</evidence>
<dbReference type="GO" id="GO:0006772">
    <property type="term" value="P:thiamine metabolic process"/>
    <property type="evidence" value="ECO:0007669"/>
    <property type="project" value="UniProtKB-UniRule"/>
</dbReference>
<dbReference type="EC" id="2.7.6.2" evidence="5"/>
<dbReference type="GO" id="GO:0030975">
    <property type="term" value="F:thiamine binding"/>
    <property type="evidence" value="ECO:0007669"/>
    <property type="project" value="InterPro"/>
</dbReference>
<feature type="domain" description="Thiamin pyrophosphokinase thiamin-binding" evidence="7">
    <location>
        <begin position="145"/>
        <end position="197"/>
    </location>
</feature>
<keyword evidence="1" id="KW-0808">Transferase</keyword>
<keyword evidence="9" id="KW-1185">Reference proteome</keyword>
<dbReference type="EMBL" id="FTNV01000001">
    <property type="protein sequence ID" value="SIS09498.1"/>
    <property type="molecule type" value="Genomic_DNA"/>
</dbReference>
<keyword evidence="2" id="KW-0547">Nucleotide-binding</keyword>
<evidence type="ECO:0000313" key="8">
    <source>
        <dbReference type="EMBL" id="SIS09498.1"/>
    </source>
</evidence>
<keyword evidence="4" id="KW-0067">ATP-binding</keyword>
<dbReference type="InterPro" id="IPR036371">
    <property type="entry name" value="TPK_B1-bd_sf"/>
</dbReference>
<evidence type="ECO:0000256" key="4">
    <source>
        <dbReference type="ARBA" id="ARBA00022840"/>
    </source>
</evidence>
<dbReference type="RefSeq" id="WP_076532829.1">
    <property type="nucleotide sequence ID" value="NZ_FOAC01000001.1"/>
</dbReference>
<dbReference type="GO" id="GO:0009229">
    <property type="term" value="P:thiamine diphosphate biosynthetic process"/>
    <property type="evidence" value="ECO:0007669"/>
    <property type="project" value="InterPro"/>
</dbReference>
<dbReference type="Pfam" id="PF04265">
    <property type="entry name" value="TPK_B1_binding"/>
    <property type="match status" value="1"/>
</dbReference>
<dbReference type="AlphaFoldDB" id="A0A1N7GAD2"/>
<dbReference type="NCBIfam" id="TIGR01378">
    <property type="entry name" value="thi_PPkinase"/>
    <property type="match status" value="1"/>
</dbReference>
<sequence length="222" mass="23136">MIVHKSGPIVLIGGAAMPKPVLERALTLSVGIVAADGGAGAVLAHGRMPDAVIGDFDSITDAQRAALPAAVLHPIPEQDSTDFEKCLSRIDAPLVIGAGFSGARVDHQLAVCNVLVRFPARRCVLLSEDDVMFLAPPTFALDLPEGCRVSLFPMGAVEGRSEGLNWPIGGLTLTPDGQIGTSNFATGPVQISVTAPKLLVILPAAHLEQVAGMLMENPARWP</sequence>
<dbReference type="OrthoDB" id="7057856at2"/>
<dbReference type="GO" id="GO:0005524">
    <property type="term" value="F:ATP binding"/>
    <property type="evidence" value="ECO:0007669"/>
    <property type="project" value="UniProtKB-KW"/>
</dbReference>
<organism evidence="8 9">
    <name type="scientific">Roseovarius nanhaiticus</name>
    <dbReference type="NCBI Taxonomy" id="573024"/>
    <lineage>
        <taxon>Bacteria</taxon>
        <taxon>Pseudomonadati</taxon>
        <taxon>Pseudomonadota</taxon>
        <taxon>Alphaproteobacteria</taxon>
        <taxon>Rhodobacterales</taxon>
        <taxon>Roseobacteraceae</taxon>
        <taxon>Roseovarius</taxon>
    </lineage>
</organism>
<evidence type="ECO:0000256" key="5">
    <source>
        <dbReference type="NCBIfam" id="TIGR01378"/>
    </source>
</evidence>
<keyword evidence="3 8" id="KW-0418">Kinase</keyword>
<dbReference type="InterPro" id="IPR007373">
    <property type="entry name" value="Thiamin_PyroPKinase_B1-bd"/>
</dbReference>
<dbReference type="GO" id="GO:0004788">
    <property type="term" value="F:thiamine diphosphokinase activity"/>
    <property type="evidence" value="ECO:0007669"/>
    <property type="project" value="UniProtKB-UniRule"/>
</dbReference>
<dbReference type="InterPro" id="IPR036759">
    <property type="entry name" value="TPK_catalytic_sf"/>
</dbReference>
<dbReference type="InterPro" id="IPR006282">
    <property type="entry name" value="Thi_PPkinase"/>
</dbReference>
<evidence type="ECO:0000259" key="6">
    <source>
        <dbReference type="Pfam" id="PF04263"/>
    </source>
</evidence>
<dbReference type="SUPFAM" id="SSF63862">
    <property type="entry name" value="Thiamin pyrophosphokinase, substrate-binding domain"/>
    <property type="match status" value="1"/>
</dbReference>
<dbReference type="Gene3D" id="3.40.50.10240">
    <property type="entry name" value="Thiamin pyrophosphokinase, catalytic domain"/>
    <property type="match status" value="1"/>
</dbReference>